<dbReference type="GO" id="GO:0003676">
    <property type="term" value="F:nucleic acid binding"/>
    <property type="evidence" value="ECO:0007669"/>
    <property type="project" value="InterPro"/>
</dbReference>
<sequence length="362" mass="40279">MLYISSAAKFSSTSHFIMRSSLYGFPRSSWKRSFWHTGIKVIKLELTLARFPVQCYSTRRKPATGQVPKTDPKPSMEEEKNAFYVVRKGDMVGIFKNFNDCQAQVSSVADPAVSVYKGYSLPEEAEKHLISHGLKNPSYVISAAHVKEELFGTLVHCPFKQPDGSAFSMTKASTKTKRMSSELEHNLVVELAPESKDRHKKQIKVEDFSELQSSASKSVSCILEFDGASKGNPGKAGAGAILRSDDGTAVWRLAQGIGLATNNVAEYRAMILGLKYALKKGFKNIRVKGDSKLVCMQMQGLWQTKHQNMIDLCKEAKELRRKFVSFSISHVEREFNSEADAQANLGVNLGDGEVKEDYDSRS</sequence>
<organism evidence="2 3">
    <name type="scientific">Aristolochia fimbriata</name>
    <name type="common">White veined hardy Dutchman's pipe vine</name>
    <dbReference type="NCBI Taxonomy" id="158543"/>
    <lineage>
        <taxon>Eukaryota</taxon>
        <taxon>Viridiplantae</taxon>
        <taxon>Streptophyta</taxon>
        <taxon>Embryophyta</taxon>
        <taxon>Tracheophyta</taxon>
        <taxon>Spermatophyta</taxon>
        <taxon>Magnoliopsida</taxon>
        <taxon>Magnoliidae</taxon>
        <taxon>Piperales</taxon>
        <taxon>Aristolochiaceae</taxon>
        <taxon>Aristolochia</taxon>
    </lineage>
</organism>
<evidence type="ECO:0000313" key="3">
    <source>
        <dbReference type="Proteomes" id="UP000825729"/>
    </source>
</evidence>
<name>A0AAV7E2G2_ARIFI</name>
<gene>
    <name evidence="2" type="ORF">H6P81_018944</name>
</gene>
<reference evidence="2 3" key="1">
    <citation type="submission" date="2021-07" db="EMBL/GenBank/DDBJ databases">
        <title>The Aristolochia fimbriata genome: insights into angiosperm evolution, floral development and chemical biosynthesis.</title>
        <authorList>
            <person name="Jiao Y."/>
        </authorList>
    </citation>
    <scope>NUCLEOTIDE SEQUENCE [LARGE SCALE GENOMIC DNA]</scope>
    <source>
        <strain evidence="2">IBCAS-2021</strain>
        <tissue evidence="2">Leaf</tissue>
    </source>
</reference>
<dbReference type="Proteomes" id="UP000825729">
    <property type="component" value="Unassembled WGS sequence"/>
</dbReference>
<dbReference type="InterPro" id="IPR011320">
    <property type="entry name" value="RNase_H1_N"/>
</dbReference>
<dbReference type="PROSITE" id="PS50879">
    <property type="entry name" value="RNASE_H_1"/>
    <property type="match status" value="1"/>
</dbReference>
<dbReference type="Gene3D" id="3.30.420.10">
    <property type="entry name" value="Ribonuclease H-like superfamily/Ribonuclease H"/>
    <property type="match status" value="1"/>
</dbReference>
<dbReference type="PANTHER" id="PTHR46387">
    <property type="entry name" value="POLYNUCLEOTIDYL TRANSFERASE, RIBONUCLEASE H-LIKE SUPERFAMILY PROTEIN"/>
    <property type="match status" value="1"/>
</dbReference>
<dbReference type="Pfam" id="PF13456">
    <property type="entry name" value="RVT_3"/>
    <property type="match status" value="1"/>
</dbReference>
<dbReference type="SUPFAM" id="SSF53098">
    <property type="entry name" value="Ribonuclease H-like"/>
    <property type="match status" value="1"/>
</dbReference>
<dbReference type="Pfam" id="PF01693">
    <property type="entry name" value="Cauli_VI"/>
    <property type="match status" value="1"/>
</dbReference>
<protein>
    <recommendedName>
        <fullName evidence="1">RNase H type-1 domain-containing protein</fullName>
    </recommendedName>
</protein>
<dbReference type="InterPro" id="IPR036397">
    <property type="entry name" value="RNaseH_sf"/>
</dbReference>
<dbReference type="FunFam" id="3.30.420.10:FF:000076">
    <property type="entry name" value="RBR-type E3 ubiquitin transferase"/>
    <property type="match status" value="1"/>
</dbReference>
<dbReference type="GO" id="GO:0004523">
    <property type="term" value="F:RNA-DNA hybrid ribonuclease activity"/>
    <property type="evidence" value="ECO:0007669"/>
    <property type="project" value="InterPro"/>
</dbReference>
<dbReference type="InterPro" id="IPR009027">
    <property type="entry name" value="Ribosomal_bL9/RNase_H1_N"/>
</dbReference>
<keyword evidence="3" id="KW-1185">Reference proteome</keyword>
<dbReference type="AlphaFoldDB" id="A0AAV7E2G2"/>
<evidence type="ECO:0000313" key="2">
    <source>
        <dbReference type="EMBL" id="KAG9443090.1"/>
    </source>
</evidence>
<proteinExistence type="predicted"/>
<dbReference type="EMBL" id="JAINDJ010000007">
    <property type="protein sequence ID" value="KAG9443090.1"/>
    <property type="molecule type" value="Genomic_DNA"/>
</dbReference>
<accession>A0AAV7E2G2</accession>
<dbReference type="PANTHER" id="PTHR46387:SF2">
    <property type="entry name" value="RIBONUCLEASE HI"/>
    <property type="match status" value="1"/>
</dbReference>
<feature type="domain" description="RNase H type-1" evidence="1">
    <location>
        <begin position="217"/>
        <end position="348"/>
    </location>
</feature>
<dbReference type="InterPro" id="IPR012337">
    <property type="entry name" value="RNaseH-like_sf"/>
</dbReference>
<dbReference type="CDD" id="cd09279">
    <property type="entry name" value="RNase_HI_like"/>
    <property type="match status" value="1"/>
</dbReference>
<dbReference type="InterPro" id="IPR002156">
    <property type="entry name" value="RNaseH_domain"/>
</dbReference>
<dbReference type="SUPFAM" id="SSF55658">
    <property type="entry name" value="L9 N-domain-like"/>
    <property type="match status" value="1"/>
</dbReference>
<comment type="caution">
    <text evidence="2">The sequence shown here is derived from an EMBL/GenBank/DDBJ whole genome shotgun (WGS) entry which is preliminary data.</text>
</comment>
<evidence type="ECO:0000259" key="1">
    <source>
        <dbReference type="PROSITE" id="PS50879"/>
    </source>
</evidence>
<dbReference type="InterPro" id="IPR037056">
    <property type="entry name" value="RNase_H1_N_sf"/>
</dbReference>
<dbReference type="Gene3D" id="3.40.970.10">
    <property type="entry name" value="Ribonuclease H1, N-terminal domain"/>
    <property type="match status" value="1"/>
</dbReference>